<accession>A0A1H5M1D5</accession>
<gene>
    <name evidence="2" type="ORF">SAMN04488561_2886</name>
</gene>
<keyword evidence="2" id="KW-0456">Lyase</keyword>
<sequence length="347" mass="36347">MDLAAARALFDPEPGWLNTASYGLPPSTAWDALQSALDEWRHGRVSWEGWGESTGRARAAFARLVGVAEADVTTGAQVSQLVGLLAASVPDGTVVLAPEEDFTSLLFPWLAQAHRGVEVRTAPAARLAAAVTPDVDVVAFSVVQSATGVIADVDGVLAAARSAGAVTVADATQAVGWLPIDAGRFDALVAGGYKWQLSPRGTAFLVTTAQLRSRVVPSQAGWWAGDDPHGSYYGPPLRLASDARRLDLSPAWFSWVGAAPALELLEAVTIEAVHDWNVGLANRFRAGLGLPTGDSAIVSVDVPDAARRLEAAGVRAAVRDGRLRVSFHLYSSEADVDAAVAALTRRG</sequence>
<dbReference type="RefSeq" id="WP_069113338.1">
    <property type="nucleotide sequence ID" value="NZ_FNUC01000003.1"/>
</dbReference>
<reference evidence="3" key="1">
    <citation type="submission" date="2016-10" db="EMBL/GenBank/DDBJ databases">
        <authorList>
            <person name="Varghese N."/>
            <person name="Submissions S."/>
        </authorList>
    </citation>
    <scope>NUCLEOTIDE SEQUENCE [LARGE SCALE GENOMIC DNA]</scope>
    <source>
        <strain evidence="3">DSM 45237</strain>
    </source>
</reference>
<dbReference type="AlphaFoldDB" id="A0A1H5M1D5"/>
<dbReference type="STRING" id="561176.SAMN04488561_2886"/>
<evidence type="ECO:0000313" key="2">
    <source>
        <dbReference type="EMBL" id="SEE83165.1"/>
    </source>
</evidence>
<dbReference type="InterPro" id="IPR015424">
    <property type="entry name" value="PyrdxlP-dep_Trfase"/>
</dbReference>
<organism evidence="2 3">
    <name type="scientific">Jiangella alba</name>
    <dbReference type="NCBI Taxonomy" id="561176"/>
    <lineage>
        <taxon>Bacteria</taxon>
        <taxon>Bacillati</taxon>
        <taxon>Actinomycetota</taxon>
        <taxon>Actinomycetes</taxon>
        <taxon>Jiangellales</taxon>
        <taxon>Jiangellaceae</taxon>
        <taxon>Jiangella</taxon>
    </lineage>
</organism>
<dbReference type="Gene3D" id="3.40.640.10">
    <property type="entry name" value="Type I PLP-dependent aspartate aminotransferase-like (Major domain)"/>
    <property type="match status" value="1"/>
</dbReference>
<dbReference type="PANTHER" id="PTHR43586">
    <property type="entry name" value="CYSTEINE DESULFURASE"/>
    <property type="match status" value="1"/>
</dbReference>
<evidence type="ECO:0000259" key="1">
    <source>
        <dbReference type="Pfam" id="PF00266"/>
    </source>
</evidence>
<name>A0A1H5M1D5_9ACTN</name>
<protein>
    <submittedName>
        <fullName evidence="2">Selenocysteine lyase/Cysteine desulfurase</fullName>
    </submittedName>
</protein>
<proteinExistence type="predicted"/>
<dbReference type="Gene3D" id="3.90.1150.10">
    <property type="entry name" value="Aspartate Aminotransferase, domain 1"/>
    <property type="match status" value="1"/>
</dbReference>
<dbReference type="Proteomes" id="UP000181980">
    <property type="component" value="Unassembled WGS sequence"/>
</dbReference>
<dbReference type="EMBL" id="FNUC01000003">
    <property type="protein sequence ID" value="SEE83165.1"/>
    <property type="molecule type" value="Genomic_DNA"/>
</dbReference>
<dbReference type="Pfam" id="PF00266">
    <property type="entry name" value="Aminotran_5"/>
    <property type="match status" value="1"/>
</dbReference>
<dbReference type="InterPro" id="IPR000192">
    <property type="entry name" value="Aminotrans_V_dom"/>
</dbReference>
<keyword evidence="3" id="KW-1185">Reference proteome</keyword>
<dbReference type="PANTHER" id="PTHR43586:SF21">
    <property type="entry name" value="PYRIDOXAL PHOSPHATE (PLP)-DEPENDENT ASPARTATE AMINOTRANSFERASE SUPERFAMILY"/>
    <property type="match status" value="1"/>
</dbReference>
<dbReference type="SUPFAM" id="SSF53383">
    <property type="entry name" value="PLP-dependent transferases"/>
    <property type="match status" value="1"/>
</dbReference>
<dbReference type="InterPro" id="IPR015422">
    <property type="entry name" value="PyrdxlP-dep_Trfase_small"/>
</dbReference>
<feature type="domain" description="Aminotransferase class V" evidence="1">
    <location>
        <begin position="74"/>
        <end position="288"/>
    </location>
</feature>
<evidence type="ECO:0000313" key="3">
    <source>
        <dbReference type="Proteomes" id="UP000181980"/>
    </source>
</evidence>
<dbReference type="GO" id="GO:0016829">
    <property type="term" value="F:lyase activity"/>
    <property type="evidence" value="ECO:0007669"/>
    <property type="project" value="UniProtKB-KW"/>
</dbReference>
<dbReference type="InterPro" id="IPR015421">
    <property type="entry name" value="PyrdxlP-dep_Trfase_major"/>
</dbReference>
<dbReference type="OrthoDB" id="250246at2"/>